<evidence type="ECO:0000259" key="1">
    <source>
        <dbReference type="PROSITE" id="PS51186"/>
    </source>
</evidence>
<feature type="domain" description="N-acetyltransferase" evidence="1">
    <location>
        <begin position="162"/>
        <end position="312"/>
    </location>
</feature>
<dbReference type="SUPFAM" id="SSF55729">
    <property type="entry name" value="Acyl-CoA N-acyltransferases (Nat)"/>
    <property type="match status" value="1"/>
</dbReference>
<dbReference type="InterPro" id="IPR000182">
    <property type="entry name" value="GNAT_dom"/>
</dbReference>
<dbReference type="AlphaFoldDB" id="A0A830GGV8"/>
<gene>
    <name evidence="2" type="ORF">GCM10009021_29190</name>
</gene>
<keyword evidence="3" id="KW-1185">Reference proteome</keyword>
<dbReference type="PROSITE" id="PS51186">
    <property type="entry name" value="GNAT"/>
    <property type="match status" value="1"/>
</dbReference>
<organism evidence="2 3">
    <name type="scientific">Halarchaeum nitratireducens</name>
    <dbReference type="NCBI Taxonomy" id="489913"/>
    <lineage>
        <taxon>Archaea</taxon>
        <taxon>Methanobacteriati</taxon>
        <taxon>Methanobacteriota</taxon>
        <taxon>Stenosarchaea group</taxon>
        <taxon>Halobacteria</taxon>
        <taxon>Halobacteriales</taxon>
        <taxon>Halobacteriaceae</taxon>
    </lineage>
</organism>
<sequence>MRQLFESPPMDVLIDTNVFIQREGDWRVPEPLQELENLLKTEGHTILVHPLSKQEIRNYENDEGRETAESKIATYAELGFPSYPNASSTEFRKHIREAEQFNDEVDNALLYTVFDGRVDLLVTEDKGIHSKAESLGIESDVLSIEDARRRFKEERPAYEGPPSIKKRQVGDLDIDDPIFDSLKDDYDFRSWFESIPDERDAYVNWSHDDALGAVLILKPNEAEVIGEEPELGKRDRLKICTLKVASDRRGSKIGELLVSIAIREAVEHELEEIYLTHHVEPNDYLVDLIAEYGFQKASETTTGESVFVKRVTPGPGDDPDPFEVHRRFYPSFYDGPSVSKFVVPIQPQFHGRLFPTYKNRQPRLSEFSGDLLSEGNAIKKAYLSHANTRQIEANDVLLFYRTHDHKELTSIGVCEQVKYGVTDASEVRELVGERSVFTNHEIDEQVESPTTVILFKWHFDLANPLHYQVLLNGDVLSGPPQTIQEIDEPSYQYVRENGGVDGRFTVH</sequence>
<accession>A0A830GGV8</accession>
<dbReference type="InterPro" id="IPR016181">
    <property type="entry name" value="Acyl_CoA_acyltransferase"/>
</dbReference>
<protein>
    <recommendedName>
        <fullName evidence="1">N-acetyltransferase domain-containing protein</fullName>
    </recommendedName>
</protein>
<dbReference type="EMBL" id="BMOQ01000009">
    <property type="protein sequence ID" value="GGN25370.1"/>
    <property type="molecule type" value="Genomic_DNA"/>
</dbReference>
<comment type="caution">
    <text evidence="2">The sequence shown here is derived from an EMBL/GenBank/DDBJ whole genome shotgun (WGS) entry which is preliminary data.</text>
</comment>
<name>A0A830GGV8_9EURY</name>
<evidence type="ECO:0000313" key="3">
    <source>
        <dbReference type="Proteomes" id="UP000608850"/>
    </source>
</evidence>
<dbReference type="GO" id="GO:0016747">
    <property type="term" value="F:acyltransferase activity, transferring groups other than amino-acyl groups"/>
    <property type="evidence" value="ECO:0007669"/>
    <property type="project" value="InterPro"/>
</dbReference>
<dbReference type="Gene3D" id="3.40.630.30">
    <property type="match status" value="1"/>
</dbReference>
<proteinExistence type="predicted"/>
<dbReference type="Pfam" id="PF00583">
    <property type="entry name" value="Acetyltransf_1"/>
    <property type="match status" value="1"/>
</dbReference>
<evidence type="ECO:0000313" key="2">
    <source>
        <dbReference type="EMBL" id="GGN25370.1"/>
    </source>
</evidence>
<dbReference type="Proteomes" id="UP000608850">
    <property type="component" value="Unassembled WGS sequence"/>
</dbReference>
<reference evidence="2 3" key="1">
    <citation type="journal article" date="2019" name="Int. J. Syst. Evol. Microbiol.">
        <title>The Global Catalogue of Microorganisms (GCM) 10K type strain sequencing project: providing services to taxonomists for standard genome sequencing and annotation.</title>
        <authorList>
            <consortium name="The Broad Institute Genomics Platform"/>
            <consortium name="The Broad Institute Genome Sequencing Center for Infectious Disease"/>
            <person name="Wu L."/>
            <person name="Ma J."/>
        </authorList>
    </citation>
    <scope>NUCLEOTIDE SEQUENCE [LARGE SCALE GENOMIC DNA]</scope>
    <source>
        <strain evidence="2 3">JCM 16331</strain>
    </source>
</reference>